<dbReference type="RefSeq" id="WP_199385510.1">
    <property type="nucleotide sequence ID" value="NZ_JAEMHM010000015.1"/>
</dbReference>
<name>A0A8J7M152_9BACT</name>
<dbReference type="Proteomes" id="UP000636888">
    <property type="component" value="Unassembled WGS sequence"/>
</dbReference>
<dbReference type="Pfam" id="PF03682">
    <property type="entry name" value="UPF0158"/>
    <property type="match status" value="1"/>
</dbReference>
<organism evidence="1 2">
    <name type="scientific">Geomesophilobacter sediminis</name>
    <dbReference type="NCBI Taxonomy" id="2798584"/>
    <lineage>
        <taxon>Bacteria</taxon>
        <taxon>Pseudomonadati</taxon>
        <taxon>Thermodesulfobacteriota</taxon>
        <taxon>Desulfuromonadia</taxon>
        <taxon>Geobacterales</taxon>
        <taxon>Geobacteraceae</taxon>
        <taxon>Geomesophilobacter</taxon>
    </lineage>
</organism>
<comment type="caution">
    <text evidence="1">The sequence shown here is derived from an EMBL/GenBank/DDBJ whole genome shotgun (WGS) entry which is preliminary data.</text>
</comment>
<gene>
    <name evidence="1" type="ORF">JFN93_17970</name>
</gene>
<evidence type="ECO:0000313" key="1">
    <source>
        <dbReference type="EMBL" id="MBJ6726603.1"/>
    </source>
</evidence>
<sequence>MHAMRNLEIVWEDLLEAFENPDPDLVYFLDRETGEVFSVPAEFDDDPIWDEVELQEERYLEIPPFDYGQERQMIHAFIQNVENEGLKGMLVRAFIGKSHFARLSEILSFYPEEQERFHSMKEELLTGRAGEWLEEHDIFPPERPEQY</sequence>
<dbReference type="InterPro" id="IPR005361">
    <property type="entry name" value="UPF0158"/>
</dbReference>
<dbReference type="EMBL" id="JAEMHM010000015">
    <property type="protein sequence ID" value="MBJ6726603.1"/>
    <property type="molecule type" value="Genomic_DNA"/>
</dbReference>
<accession>A0A8J7M152</accession>
<keyword evidence="2" id="KW-1185">Reference proteome</keyword>
<proteinExistence type="predicted"/>
<dbReference type="AlphaFoldDB" id="A0A8J7M152"/>
<reference evidence="1" key="1">
    <citation type="submission" date="2020-12" db="EMBL/GenBank/DDBJ databases">
        <title>Geomonas sp. Red875, isolated from river sediment.</title>
        <authorList>
            <person name="Xu Z."/>
            <person name="Zhang Z."/>
            <person name="Masuda Y."/>
            <person name="Itoh H."/>
            <person name="Senoo K."/>
        </authorList>
    </citation>
    <scope>NUCLEOTIDE SEQUENCE</scope>
    <source>
        <strain evidence="1">Red875</strain>
    </source>
</reference>
<evidence type="ECO:0000313" key="2">
    <source>
        <dbReference type="Proteomes" id="UP000636888"/>
    </source>
</evidence>
<protein>
    <submittedName>
        <fullName evidence="1">Uncharacterized protein</fullName>
    </submittedName>
</protein>